<dbReference type="Proteomes" id="UP000309561">
    <property type="component" value="Unassembled WGS sequence"/>
</dbReference>
<evidence type="ECO:0000256" key="3">
    <source>
        <dbReference type="ARBA" id="ARBA00022777"/>
    </source>
</evidence>
<evidence type="ECO:0000256" key="1">
    <source>
        <dbReference type="ARBA" id="ARBA00010164"/>
    </source>
</evidence>
<proteinExistence type="inferred from homology"/>
<keyword evidence="7" id="KW-1185">Reference proteome</keyword>
<dbReference type="PANTHER" id="PTHR37419">
    <property type="entry name" value="SERINE/THREONINE-PROTEIN KINASE TOXIN HIPA"/>
    <property type="match status" value="1"/>
</dbReference>
<feature type="domain" description="HipA N-terminal subdomain 1" evidence="5">
    <location>
        <begin position="15"/>
        <end position="116"/>
    </location>
</feature>
<sequence>MSIKVVNVYLHTQSQKLKVGRLALKERQIYFEYDGNFLKTGIELSPYKLPLSTGVKVCDDRVFDGLFGVFADSLPDGWGKLLIDRHLMSQGVNFAQISPLDRLMMIGEFGTGALSYEPLMEGVSAKETINLDELALSSQEILKGVSAKNIETLIANNGSSAGARPKIMVQINKDAQILPSNQPLVDGFEHYMVKFAGSTDSPHIGKLEYIYSLMAKDAGVDISETKLLQGKENSYFAIKRFDRSGDKRVHIHSLAGLVHSDFRLPSIDYDDILKLTLNLTKDMSEVLKVYRLAVFNLLTHNRDDHAKNFSYLLDENNNWIFAPAYDLTFSFGPGGEHSTTYLGEGKNPGKKYLEELAKKHGVKEYKSIIDAMRSAVSNFKKYATDVQLPQKYSDEICGQFVEV</sequence>
<dbReference type="OrthoDB" id="9805913at2"/>
<name>A0A4U2Z4E9_9BACT</name>
<dbReference type="EMBL" id="SZPX01000006">
    <property type="protein sequence ID" value="TKI69067.1"/>
    <property type="molecule type" value="Genomic_DNA"/>
</dbReference>
<dbReference type="Gene3D" id="1.10.1070.20">
    <property type="match status" value="1"/>
</dbReference>
<dbReference type="GO" id="GO:0005829">
    <property type="term" value="C:cytosol"/>
    <property type="evidence" value="ECO:0007669"/>
    <property type="project" value="TreeGrafter"/>
</dbReference>
<evidence type="ECO:0000259" key="4">
    <source>
        <dbReference type="Pfam" id="PF07804"/>
    </source>
</evidence>
<evidence type="ECO:0000259" key="5">
    <source>
        <dbReference type="Pfam" id="PF13657"/>
    </source>
</evidence>
<comment type="similarity">
    <text evidence="1">Belongs to the HipA Ser/Thr kinase family.</text>
</comment>
<dbReference type="PANTHER" id="PTHR37419:SF8">
    <property type="entry name" value="TOXIN YJJJ"/>
    <property type="match status" value="1"/>
</dbReference>
<evidence type="ECO:0000313" key="7">
    <source>
        <dbReference type="Proteomes" id="UP000309561"/>
    </source>
</evidence>
<dbReference type="InterPro" id="IPR017508">
    <property type="entry name" value="HipA_N1"/>
</dbReference>
<keyword evidence="2" id="KW-0808">Transferase</keyword>
<feature type="domain" description="HipA-like C-terminal" evidence="4">
    <location>
        <begin position="159"/>
        <end position="376"/>
    </location>
</feature>
<dbReference type="Pfam" id="PF07804">
    <property type="entry name" value="HipA_C"/>
    <property type="match status" value="1"/>
</dbReference>
<gene>
    <name evidence="6" type="ORF">FCU45_08890</name>
</gene>
<evidence type="ECO:0000256" key="2">
    <source>
        <dbReference type="ARBA" id="ARBA00022679"/>
    </source>
</evidence>
<evidence type="ECO:0000313" key="6">
    <source>
        <dbReference type="EMBL" id="TKI69067.1"/>
    </source>
</evidence>
<organism evidence="6 7">
    <name type="scientific">Sulfurimonas crateris</name>
    <dbReference type="NCBI Taxonomy" id="2574727"/>
    <lineage>
        <taxon>Bacteria</taxon>
        <taxon>Pseudomonadati</taxon>
        <taxon>Campylobacterota</taxon>
        <taxon>Epsilonproteobacteria</taxon>
        <taxon>Campylobacterales</taxon>
        <taxon>Sulfurimonadaceae</taxon>
        <taxon>Sulfurimonas</taxon>
    </lineage>
</organism>
<comment type="caution">
    <text evidence="6">The sequence shown here is derived from an EMBL/GenBank/DDBJ whole genome shotgun (WGS) entry which is preliminary data.</text>
</comment>
<dbReference type="InterPro" id="IPR012893">
    <property type="entry name" value="HipA-like_C"/>
</dbReference>
<reference evidence="6 7" key="1">
    <citation type="submission" date="2019-04" db="EMBL/GenBank/DDBJ databases">
        <title>Sulfurimonas crateris sp. nov. a facultative anaerobic sulfur-oxidizing chemolithautotrophic bacterium isolated from a terrestrial mud vulcano.</title>
        <authorList>
            <person name="Ratnikova N.M."/>
            <person name="Slobodkin A.I."/>
            <person name="Merkel A.Y."/>
            <person name="Novikov A."/>
            <person name="Bonch-Osmolovskaya E.A."/>
            <person name="Slobodkina G.B."/>
        </authorList>
    </citation>
    <scope>NUCLEOTIDE SEQUENCE [LARGE SCALE GENOMIC DNA]</scope>
    <source>
        <strain evidence="6 7">SN118</strain>
    </source>
</reference>
<dbReference type="RefSeq" id="WP_137014424.1">
    <property type="nucleotide sequence ID" value="NZ_SZPX01000006.1"/>
</dbReference>
<dbReference type="InterPro" id="IPR052028">
    <property type="entry name" value="HipA_Ser/Thr_kinase"/>
</dbReference>
<dbReference type="Pfam" id="PF13657">
    <property type="entry name" value="Couple_hipA"/>
    <property type="match status" value="1"/>
</dbReference>
<dbReference type="GO" id="GO:0004674">
    <property type="term" value="F:protein serine/threonine kinase activity"/>
    <property type="evidence" value="ECO:0007669"/>
    <property type="project" value="TreeGrafter"/>
</dbReference>
<dbReference type="AlphaFoldDB" id="A0A4U2Z4E9"/>
<accession>A0A4U2Z4E9</accession>
<keyword evidence="3" id="KW-0418">Kinase</keyword>
<protein>
    <submittedName>
        <fullName evidence="6">Type II toxin-antitoxin system HipA family toxin</fullName>
    </submittedName>
</protein>